<keyword evidence="2" id="KW-1133">Transmembrane helix</keyword>
<evidence type="ECO:0000313" key="5">
    <source>
        <dbReference type="Proteomes" id="UP001596244"/>
    </source>
</evidence>
<keyword evidence="2" id="KW-0472">Membrane</keyword>
<evidence type="ECO:0000256" key="3">
    <source>
        <dbReference type="SAM" id="SignalP"/>
    </source>
</evidence>
<proteinExistence type="predicted"/>
<comment type="caution">
    <text evidence="4">The sequence shown here is derived from an EMBL/GenBank/DDBJ whole genome shotgun (WGS) entry which is preliminary data.</text>
</comment>
<evidence type="ECO:0000313" key="4">
    <source>
        <dbReference type="EMBL" id="MFC6145809.1"/>
    </source>
</evidence>
<sequence>MVSLKSTIRRGLMATTSALLVGSLAFGAAPTASAQGGITSLGGAAIALMFLGGLDFVGAHPGGPGYVDIVGRPCDPDCNEATWGVSIRPFHSGTLPYQHTTRQTIVVPKNVGKPVIRHATVRPISYATDEQTSEQQVLQALAEHLETLPEEERAEKLLELRRDYLAAHPGAVFYFPILNSDPAAALQGMGGQDYLAGMAGDVYASADSAYFYDPATILQTENGEKVRVLSSVRDGGDLTVAYQVIPQELLDQTEPREGDPLLFSGMSTNFDRVVYTTTIPAAAIPTTTRLPVGQPATVDANADFAAFYSFVAADLGVAYDGSVAHDMNGWLYGNLVLPAQAQPADVYEVNGDTSTLIPPKPADKEAEQPPAQSWTGATYPDRVGEGGAVNPSDPATPGIAYTVEESADGNYWVLHVSVPPMQASFELAAEKDPAAIAAGAKYAAAQAFTSESCTRFNNDPDWTCTSLLDYDWGRGGRTTTTSGTTELGQVTRGDFMYRDPVTGVMRFDDEYEALYDADPSLPLRGVFGNDQCMVTRPTEDPENRQALASTILPSDFNRRFPGQEENNISANSRLLSPPFGNEMDMEGVNTGEPFTVEDACDQAAVPLVCEEDDPTIPVIPVIPVPGSSLPSGTPTPATPAQTTIPPQPTPEQSPEEPRGLARTGAAVTGVVGVALAALLGGAGLLAFRRRGGVSGS</sequence>
<dbReference type="RefSeq" id="WP_376999787.1">
    <property type="nucleotide sequence ID" value="NZ_JBHSQE010000001.1"/>
</dbReference>
<feature type="compositionally biased region" description="Low complexity" evidence="1">
    <location>
        <begin position="625"/>
        <end position="644"/>
    </location>
</feature>
<evidence type="ECO:0000256" key="2">
    <source>
        <dbReference type="SAM" id="Phobius"/>
    </source>
</evidence>
<keyword evidence="2" id="KW-0812">Transmembrane</keyword>
<dbReference type="InterPro" id="IPR006311">
    <property type="entry name" value="TAT_signal"/>
</dbReference>
<organism evidence="4 5">
    <name type="scientific">Corynebacterium nasicanis</name>
    <dbReference type="NCBI Taxonomy" id="1448267"/>
    <lineage>
        <taxon>Bacteria</taxon>
        <taxon>Bacillati</taxon>
        <taxon>Actinomycetota</taxon>
        <taxon>Actinomycetes</taxon>
        <taxon>Mycobacteriales</taxon>
        <taxon>Corynebacteriaceae</taxon>
        <taxon>Corynebacterium</taxon>
    </lineage>
</organism>
<name>A0ABW1QAY7_9CORY</name>
<evidence type="ECO:0000256" key="1">
    <source>
        <dbReference type="SAM" id="MobiDB-lite"/>
    </source>
</evidence>
<reference evidence="5" key="1">
    <citation type="journal article" date="2019" name="Int. J. Syst. Evol. Microbiol.">
        <title>The Global Catalogue of Microorganisms (GCM) 10K type strain sequencing project: providing services to taxonomists for standard genome sequencing and annotation.</title>
        <authorList>
            <consortium name="The Broad Institute Genomics Platform"/>
            <consortium name="The Broad Institute Genome Sequencing Center for Infectious Disease"/>
            <person name="Wu L."/>
            <person name="Ma J."/>
        </authorList>
    </citation>
    <scope>NUCLEOTIDE SEQUENCE [LARGE SCALE GENOMIC DNA]</scope>
    <source>
        <strain evidence="5">CCUG 51943</strain>
    </source>
</reference>
<dbReference type="PROSITE" id="PS51318">
    <property type="entry name" value="TAT"/>
    <property type="match status" value="1"/>
</dbReference>
<feature type="signal peptide" evidence="3">
    <location>
        <begin position="1"/>
        <end position="34"/>
    </location>
</feature>
<feature type="region of interest" description="Disordered" evidence="1">
    <location>
        <begin position="625"/>
        <end position="662"/>
    </location>
</feature>
<feature type="chain" id="PRO_5047343514" evidence="3">
    <location>
        <begin position="35"/>
        <end position="696"/>
    </location>
</feature>
<dbReference type="Proteomes" id="UP001596244">
    <property type="component" value="Unassembled WGS sequence"/>
</dbReference>
<gene>
    <name evidence="4" type="ORF">ACFPUZ_03145</name>
</gene>
<accession>A0ABW1QAY7</accession>
<dbReference type="EMBL" id="JBHSQE010000001">
    <property type="protein sequence ID" value="MFC6145809.1"/>
    <property type="molecule type" value="Genomic_DNA"/>
</dbReference>
<protein>
    <submittedName>
        <fullName evidence="4">Uncharacterized protein</fullName>
    </submittedName>
</protein>
<keyword evidence="3" id="KW-0732">Signal</keyword>
<keyword evidence="5" id="KW-1185">Reference proteome</keyword>
<feature type="transmembrane region" description="Helical" evidence="2">
    <location>
        <begin position="665"/>
        <end position="687"/>
    </location>
</feature>
<feature type="region of interest" description="Disordered" evidence="1">
    <location>
        <begin position="358"/>
        <end position="396"/>
    </location>
</feature>